<protein>
    <submittedName>
        <fullName evidence="4">Thioesterase</fullName>
    </submittedName>
</protein>
<dbReference type="OrthoDB" id="8480037at2"/>
<dbReference type="PANTHER" id="PTHR11487:SF0">
    <property type="entry name" value="S-ACYL FATTY ACID SYNTHASE THIOESTERASE, MEDIUM CHAIN"/>
    <property type="match status" value="1"/>
</dbReference>
<evidence type="ECO:0000313" key="6">
    <source>
        <dbReference type="Proteomes" id="UP000271291"/>
    </source>
</evidence>
<dbReference type="EMBL" id="CP029078">
    <property type="protein sequence ID" value="QCN84442.1"/>
    <property type="molecule type" value="Genomic_DNA"/>
</dbReference>
<feature type="region of interest" description="Disordered" evidence="2">
    <location>
        <begin position="1"/>
        <end position="25"/>
    </location>
</feature>
<dbReference type="Gene3D" id="3.40.50.1820">
    <property type="entry name" value="alpha/beta hydrolase"/>
    <property type="match status" value="1"/>
</dbReference>
<dbReference type="InterPro" id="IPR029058">
    <property type="entry name" value="AB_hydrolase_fold"/>
</dbReference>
<dbReference type="RefSeq" id="WP_127181488.1">
    <property type="nucleotide sequence ID" value="NZ_CP029078.1"/>
</dbReference>
<dbReference type="AlphaFoldDB" id="A0A3Q9KYN1"/>
<dbReference type="InterPro" id="IPR001031">
    <property type="entry name" value="Thioesterase"/>
</dbReference>
<comment type="similarity">
    <text evidence="1">Belongs to the thioesterase family.</text>
</comment>
<evidence type="ECO:0000313" key="4">
    <source>
        <dbReference type="EMBL" id="AZS88718.1"/>
    </source>
</evidence>
<evidence type="ECO:0000256" key="2">
    <source>
        <dbReference type="SAM" id="MobiDB-lite"/>
    </source>
</evidence>
<name>A0A3Q9KYN1_STRGD</name>
<dbReference type="EMBL" id="CP034687">
    <property type="protein sequence ID" value="AZS88718.1"/>
    <property type="molecule type" value="Genomic_DNA"/>
</dbReference>
<organism evidence="4 6">
    <name type="scientific">Streptomyces griseoviridis</name>
    <dbReference type="NCBI Taxonomy" id="45398"/>
    <lineage>
        <taxon>Bacteria</taxon>
        <taxon>Bacillati</taxon>
        <taxon>Actinomycetota</taxon>
        <taxon>Actinomycetes</taxon>
        <taxon>Kitasatosporales</taxon>
        <taxon>Streptomycetaceae</taxon>
        <taxon>Streptomyces</taxon>
    </lineage>
</organism>
<reference evidence="5 7" key="1">
    <citation type="submission" date="2018-04" db="EMBL/GenBank/DDBJ databases">
        <title>Complete genome sequences of Streptomyces griseoviridis K61 and characterization of antagonistic properties of biological control agents.</title>
        <authorList>
            <person name="Mariita R.M."/>
            <person name="Sello J.K."/>
        </authorList>
    </citation>
    <scope>NUCLEOTIDE SEQUENCE [LARGE SCALE GENOMIC DNA]</scope>
    <source>
        <strain evidence="5 7">K61</strain>
    </source>
</reference>
<keyword evidence="7" id="KW-1185">Reference proteome</keyword>
<dbReference type="SUPFAM" id="SSF53474">
    <property type="entry name" value="alpha/beta-Hydrolases"/>
    <property type="match status" value="1"/>
</dbReference>
<sequence>MSGGRPAGERATNGTARPAPGRWFHRPLPRPDARLRLVCVPHAGAGAAVFRPWAERLAPDVELVAVRLPGRESRLREPGRESRLREPPARHWPTLAQDLAAALDDQVPAPYVLFGHSMGAMLVYETVRRPLARPPEKVLLSGCRAPHVPRALPAIHALPPERFLAELGRLAATPAAVLARPALMELLEPVLRADIRLAETWHHPAPDPLPVPATVFWGTTDDVAPPDAVAAWRHLAPHGFGARPVEGGHFFPFSPEDGTGHLLHLLDDETAPAATRRPRGSDRA</sequence>
<dbReference type="PANTHER" id="PTHR11487">
    <property type="entry name" value="THIOESTERASE"/>
    <property type="match status" value="1"/>
</dbReference>
<evidence type="ECO:0000313" key="5">
    <source>
        <dbReference type="EMBL" id="QCN84442.1"/>
    </source>
</evidence>
<dbReference type="GO" id="GO:0008610">
    <property type="term" value="P:lipid biosynthetic process"/>
    <property type="evidence" value="ECO:0007669"/>
    <property type="project" value="TreeGrafter"/>
</dbReference>
<dbReference type="InterPro" id="IPR012223">
    <property type="entry name" value="TEII"/>
</dbReference>
<feature type="domain" description="Thioesterase" evidence="3">
    <location>
        <begin position="36"/>
        <end position="266"/>
    </location>
</feature>
<proteinExistence type="inferred from homology"/>
<accession>A0A3Q9KYN1</accession>
<dbReference type="Proteomes" id="UP000271291">
    <property type="component" value="Chromosome"/>
</dbReference>
<gene>
    <name evidence="5" type="ORF">DDJ31_05150</name>
    <name evidence="4" type="ORF">ELQ87_34115</name>
</gene>
<evidence type="ECO:0000259" key="3">
    <source>
        <dbReference type="Pfam" id="PF00975"/>
    </source>
</evidence>
<evidence type="ECO:0000256" key="1">
    <source>
        <dbReference type="ARBA" id="ARBA00007169"/>
    </source>
</evidence>
<dbReference type="Proteomes" id="UP000501753">
    <property type="component" value="Chromosome"/>
</dbReference>
<reference evidence="4 6" key="2">
    <citation type="submission" date="2018-12" db="EMBL/GenBank/DDBJ databases">
        <title>Streptomyces griseoviridis F1-27 complete genome.</title>
        <authorList>
            <person name="Mariita R.M."/>
            <person name="Sello J.K."/>
        </authorList>
    </citation>
    <scope>NUCLEOTIDE SEQUENCE [LARGE SCALE GENOMIC DNA]</scope>
    <source>
        <strain evidence="4 6">F1-27</strain>
    </source>
</reference>
<dbReference type="KEGG" id="sgd:ELQ87_34115"/>
<dbReference type="Pfam" id="PF00975">
    <property type="entry name" value="Thioesterase"/>
    <property type="match status" value="1"/>
</dbReference>
<evidence type="ECO:0000313" key="7">
    <source>
        <dbReference type="Proteomes" id="UP000501753"/>
    </source>
</evidence>